<dbReference type="AlphaFoldDB" id="A0AAP7A1J8"/>
<protein>
    <submittedName>
        <fullName evidence="1">Uncharacterized protein</fullName>
    </submittedName>
</protein>
<reference evidence="1 2" key="1">
    <citation type="submission" date="2020-05" db="EMBL/GenBank/DDBJ databases">
        <title>Whole genome sequencing and identification of novel metabolites from Paenibacillus alvei strain JR949.</title>
        <authorList>
            <person name="Rajendhran J."/>
            <person name="Sree Pranav P."/>
            <person name="Mahalakshmi B."/>
            <person name="Karthikeyan R."/>
        </authorList>
    </citation>
    <scope>NUCLEOTIDE SEQUENCE [LARGE SCALE GENOMIC DNA]</scope>
    <source>
        <strain evidence="1 2">JR949</strain>
    </source>
</reference>
<dbReference type="EMBL" id="JABFOR010000065">
    <property type="protein sequence ID" value="NOJ73968.1"/>
    <property type="molecule type" value="Genomic_DNA"/>
</dbReference>
<sequence>MKMKISSLAEIIAKSSFLMDNSYTSEELLENVNYILEYVDVIGEDNLPLRNPLNLDENVYYFRKRDVPLSGEEMVAGDYLLFDYVGHNEDMFLTQFKSLHELEAEMTNSGGITNPFTTYQIAIIHGVVKRYDIYFTNKLDGKEYKFIKDLHDVLPEYRSLFSESNEPETREYEITNVRIVWRDSKRIIMEAHQMLKLERATALIKNQNISIITKLVGQQDMIP</sequence>
<evidence type="ECO:0000313" key="2">
    <source>
        <dbReference type="Proteomes" id="UP000552038"/>
    </source>
</evidence>
<gene>
    <name evidence="1" type="ORF">HMI46_25990</name>
</gene>
<accession>A0AAP7A1J8</accession>
<dbReference type="Proteomes" id="UP000552038">
    <property type="component" value="Unassembled WGS sequence"/>
</dbReference>
<evidence type="ECO:0000313" key="1">
    <source>
        <dbReference type="EMBL" id="NOJ73968.1"/>
    </source>
</evidence>
<comment type="caution">
    <text evidence="1">The sequence shown here is derived from an EMBL/GenBank/DDBJ whole genome shotgun (WGS) entry which is preliminary data.</text>
</comment>
<proteinExistence type="predicted"/>
<name>A0AAP7A1J8_PAEAL</name>
<organism evidence="1 2">
    <name type="scientific">Paenibacillus alvei</name>
    <name type="common">Bacillus alvei</name>
    <dbReference type="NCBI Taxonomy" id="44250"/>
    <lineage>
        <taxon>Bacteria</taxon>
        <taxon>Bacillati</taxon>
        <taxon>Bacillota</taxon>
        <taxon>Bacilli</taxon>
        <taxon>Bacillales</taxon>
        <taxon>Paenibacillaceae</taxon>
        <taxon>Paenibacillus</taxon>
    </lineage>
</organism>
<dbReference type="RefSeq" id="WP_171419804.1">
    <property type="nucleotide sequence ID" value="NZ_JABFOR010000065.1"/>
</dbReference>